<reference evidence="3 4" key="1">
    <citation type="submission" date="2017-10" db="EMBL/GenBank/DDBJ databases">
        <title>Sequencing the genomes of 1000 actinobacteria strains.</title>
        <authorList>
            <person name="Klenk H.-P."/>
        </authorList>
    </citation>
    <scope>NUCLEOTIDE SEQUENCE [LARGE SCALE GENOMIC DNA]</scope>
    <source>
        <strain evidence="3 4">DSM 46092</strain>
    </source>
</reference>
<organism evidence="3 4">
    <name type="scientific">Amycolatopsis sulphurea</name>
    <dbReference type="NCBI Taxonomy" id="76022"/>
    <lineage>
        <taxon>Bacteria</taxon>
        <taxon>Bacillati</taxon>
        <taxon>Actinomycetota</taxon>
        <taxon>Actinomycetes</taxon>
        <taxon>Pseudonocardiales</taxon>
        <taxon>Pseudonocardiaceae</taxon>
        <taxon>Amycolatopsis</taxon>
    </lineage>
</organism>
<feature type="compositionally biased region" description="Gly residues" evidence="1">
    <location>
        <begin position="1"/>
        <end position="16"/>
    </location>
</feature>
<dbReference type="SMART" id="SM00530">
    <property type="entry name" value="HTH_XRE"/>
    <property type="match status" value="1"/>
</dbReference>
<protein>
    <submittedName>
        <fullName evidence="3">DNA-binding XRE family transcriptional regulator</fullName>
    </submittedName>
</protein>
<comment type="caution">
    <text evidence="3">The sequence shown here is derived from an EMBL/GenBank/DDBJ whole genome shotgun (WGS) entry which is preliminary data.</text>
</comment>
<keyword evidence="3" id="KW-0238">DNA-binding</keyword>
<dbReference type="GO" id="GO:0003677">
    <property type="term" value="F:DNA binding"/>
    <property type="evidence" value="ECO:0007669"/>
    <property type="project" value="UniProtKB-KW"/>
</dbReference>
<dbReference type="InterPro" id="IPR010982">
    <property type="entry name" value="Lambda_DNA-bd_dom_sf"/>
</dbReference>
<keyword evidence="4" id="KW-1185">Reference proteome</keyword>
<dbReference type="RefSeq" id="WP_098513982.1">
    <property type="nucleotide sequence ID" value="NZ_PDJK01000002.1"/>
</dbReference>
<dbReference type="EMBL" id="PDJK01000002">
    <property type="protein sequence ID" value="PFG50201.1"/>
    <property type="molecule type" value="Genomic_DNA"/>
</dbReference>
<name>A0A2A9FHI5_9PSEU</name>
<accession>A0A2A9FHI5</accession>
<gene>
    <name evidence="3" type="ORF">ATK36_5410</name>
</gene>
<dbReference type="Pfam" id="PF13560">
    <property type="entry name" value="HTH_31"/>
    <property type="match status" value="1"/>
</dbReference>
<dbReference type="CDD" id="cd00093">
    <property type="entry name" value="HTH_XRE"/>
    <property type="match status" value="1"/>
</dbReference>
<evidence type="ECO:0000259" key="2">
    <source>
        <dbReference type="PROSITE" id="PS50943"/>
    </source>
</evidence>
<dbReference type="PROSITE" id="PS50943">
    <property type="entry name" value="HTH_CROC1"/>
    <property type="match status" value="1"/>
</dbReference>
<dbReference type="Gene3D" id="1.10.260.40">
    <property type="entry name" value="lambda repressor-like DNA-binding domains"/>
    <property type="match status" value="1"/>
</dbReference>
<dbReference type="Proteomes" id="UP000243542">
    <property type="component" value="Unassembled WGS sequence"/>
</dbReference>
<dbReference type="AlphaFoldDB" id="A0A2A9FHI5"/>
<dbReference type="InterPro" id="IPR001387">
    <property type="entry name" value="Cro/C1-type_HTH"/>
</dbReference>
<evidence type="ECO:0000313" key="3">
    <source>
        <dbReference type="EMBL" id="PFG50201.1"/>
    </source>
</evidence>
<proteinExistence type="predicted"/>
<dbReference type="SUPFAM" id="SSF47413">
    <property type="entry name" value="lambda repressor-like DNA-binding domains"/>
    <property type="match status" value="1"/>
</dbReference>
<evidence type="ECO:0000256" key="1">
    <source>
        <dbReference type="SAM" id="MobiDB-lite"/>
    </source>
</evidence>
<feature type="region of interest" description="Disordered" evidence="1">
    <location>
        <begin position="1"/>
        <end position="20"/>
    </location>
</feature>
<evidence type="ECO:0000313" key="4">
    <source>
        <dbReference type="Proteomes" id="UP000243542"/>
    </source>
</evidence>
<sequence length="443" mass="48245">MATGYGGMSRNGGGGVGRRRDELAARREAMGFTQESLAIRLGVELSTVGRWERGTLIPQPWRRHRIAELLNVSLEQLNEFLTATDDTVVDIGGVQATATHTTIKTTPWLDRALVLDDARDAARFARQVDASRVSSTTLERITIEIRRFASDYVSQPLSELFVDIRELRAEVFRLVQGNRSPVQMRELYLSASRLSGLQAHICLDLGHYRAAQTQAHTSFICAELAGHNGMLAWVHGLQSLIAFWDGQLLDAVEFARDGARYCSHGSIAARLPSLEARASASRGDKRSALAALTRARQARTFAGTEDDVGVFTFPEAKQAVYAGTTLLTVGDEDSIPNAVQESSHALSLYEAATPADRSSGDILAARLDIGRAYLMQSDVDGLADQLRFVLDVPQVRRTASIVKRAASIGEALAGPRYSDSPQTRRLRDEIASFCASPPALPPA</sequence>
<feature type="domain" description="HTH cro/C1-type" evidence="2">
    <location>
        <begin position="23"/>
        <end position="77"/>
    </location>
</feature>